<evidence type="ECO:0008006" key="4">
    <source>
        <dbReference type="Google" id="ProtNLM"/>
    </source>
</evidence>
<protein>
    <recommendedName>
        <fullName evidence="4">DUF4397 domain-containing protein</fullName>
    </recommendedName>
</protein>
<sequence length="168" mass="17818">MIKFSGMSILVILLTACGGAQVESGKTILQSTAPSKNLQLYEGEARAPEEVARVVTAQSAKDYLYFIGLDGQQIPNNSLIDGPREIAVLPGRHALRLRFVSPGQIAIPLKPLPPVTLEAGKVYIVKASMTPGQGGYPQNIMSTSVEAWLQEVDSGVKLAAVTTNGTGR</sequence>
<dbReference type="PROSITE" id="PS51257">
    <property type="entry name" value="PROKAR_LIPOPROTEIN"/>
    <property type="match status" value="1"/>
</dbReference>
<dbReference type="AlphaFoldDB" id="A0A7W4WBZ8"/>
<evidence type="ECO:0000313" key="2">
    <source>
        <dbReference type="EMBL" id="MBB3060786.1"/>
    </source>
</evidence>
<organism evidence="2 3">
    <name type="scientific">Microbulbifer rhizosphaerae</name>
    <dbReference type="NCBI Taxonomy" id="1562603"/>
    <lineage>
        <taxon>Bacteria</taxon>
        <taxon>Pseudomonadati</taxon>
        <taxon>Pseudomonadota</taxon>
        <taxon>Gammaproteobacteria</taxon>
        <taxon>Cellvibrionales</taxon>
        <taxon>Microbulbiferaceae</taxon>
        <taxon>Microbulbifer</taxon>
    </lineage>
</organism>
<reference evidence="2 3" key="1">
    <citation type="submission" date="2020-08" db="EMBL/GenBank/DDBJ databases">
        <title>Genomic Encyclopedia of Type Strains, Phase III (KMG-III): the genomes of soil and plant-associated and newly described type strains.</title>
        <authorList>
            <person name="Whitman W."/>
        </authorList>
    </citation>
    <scope>NUCLEOTIDE SEQUENCE [LARGE SCALE GENOMIC DNA]</scope>
    <source>
        <strain evidence="2 3">CECT 8799</strain>
    </source>
</reference>
<evidence type="ECO:0000313" key="3">
    <source>
        <dbReference type="Proteomes" id="UP000535937"/>
    </source>
</evidence>
<comment type="caution">
    <text evidence="2">The sequence shown here is derived from an EMBL/GenBank/DDBJ whole genome shotgun (WGS) entry which is preliminary data.</text>
</comment>
<evidence type="ECO:0000256" key="1">
    <source>
        <dbReference type="SAM" id="SignalP"/>
    </source>
</evidence>
<name>A0A7W4WBZ8_9GAMM</name>
<keyword evidence="3" id="KW-1185">Reference proteome</keyword>
<keyword evidence="1" id="KW-0732">Signal</keyword>
<feature type="chain" id="PRO_5031321631" description="DUF4397 domain-containing protein" evidence="1">
    <location>
        <begin position="23"/>
        <end position="168"/>
    </location>
</feature>
<dbReference type="Proteomes" id="UP000535937">
    <property type="component" value="Unassembled WGS sequence"/>
</dbReference>
<proteinExistence type="predicted"/>
<gene>
    <name evidence="2" type="ORF">FHS09_001606</name>
</gene>
<accession>A0A7W4WBZ8</accession>
<feature type="signal peptide" evidence="1">
    <location>
        <begin position="1"/>
        <end position="22"/>
    </location>
</feature>
<dbReference type="EMBL" id="JACHWZ010000006">
    <property type="protein sequence ID" value="MBB3060786.1"/>
    <property type="molecule type" value="Genomic_DNA"/>
</dbReference>
<dbReference type="RefSeq" id="WP_183458521.1">
    <property type="nucleotide sequence ID" value="NZ_JACHWZ010000006.1"/>
</dbReference>